<dbReference type="InterPro" id="IPR036047">
    <property type="entry name" value="F-box-like_dom_sf"/>
</dbReference>
<dbReference type="EMBL" id="AGNK02002248">
    <property type="status" value="NOT_ANNOTATED_CDS"/>
    <property type="molecule type" value="Genomic_DNA"/>
</dbReference>
<name>K3Y353_SETIT</name>
<organism evidence="1 2">
    <name type="scientific">Setaria italica</name>
    <name type="common">Foxtail millet</name>
    <name type="synonym">Panicum italicum</name>
    <dbReference type="NCBI Taxonomy" id="4555"/>
    <lineage>
        <taxon>Eukaryota</taxon>
        <taxon>Viridiplantae</taxon>
        <taxon>Streptophyta</taxon>
        <taxon>Embryophyta</taxon>
        <taxon>Tracheophyta</taxon>
        <taxon>Spermatophyta</taxon>
        <taxon>Magnoliopsida</taxon>
        <taxon>Liliopsida</taxon>
        <taxon>Poales</taxon>
        <taxon>Poaceae</taxon>
        <taxon>PACMAD clade</taxon>
        <taxon>Panicoideae</taxon>
        <taxon>Panicodae</taxon>
        <taxon>Paniceae</taxon>
        <taxon>Cenchrinae</taxon>
        <taxon>Setaria</taxon>
    </lineage>
</organism>
<evidence type="ECO:0000313" key="1">
    <source>
        <dbReference type="EnsemblPlants" id="KQL09654"/>
    </source>
</evidence>
<dbReference type="AlphaFoldDB" id="K3Y353"/>
<sequence length="140" mass="15378">MDSTAKEGARDAKQARLSLSAGDVDLMISGLDDDVLLRVLGLVPDARDAVRTAALSRRWLRLWMRVPALRFASRPGSRAARGAERRAALEEFVSFVNVVLAHRARSDCAIEALSISYTSGPARNREERMQASIDAVQGWI</sequence>
<reference evidence="1" key="2">
    <citation type="submission" date="2018-08" db="UniProtKB">
        <authorList>
            <consortium name="EnsemblPlants"/>
        </authorList>
    </citation>
    <scope>IDENTIFICATION</scope>
    <source>
        <strain evidence="1">Yugu1</strain>
    </source>
</reference>
<dbReference type="Gramene" id="KQL09654">
    <property type="protein sequence ID" value="KQL09654"/>
    <property type="gene ID" value="SETIT_008638mg"/>
</dbReference>
<dbReference type="PANTHER" id="PTHR34223">
    <property type="entry name" value="OS11G0201299 PROTEIN"/>
    <property type="match status" value="1"/>
</dbReference>
<proteinExistence type="predicted"/>
<dbReference type="FunCoup" id="K3Y353">
    <property type="interactions" value="335"/>
</dbReference>
<dbReference type="PANTHER" id="PTHR34223:SF51">
    <property type="entry name" value="OS06G0556300 PROTEIN"/>
    <property type="match status" value="1"/>
</dbReference>
<dbReference type="SUPFAM" id="SSF81383">
    <property type="entry name" value="F-box domain"/>
    <property type="match status" value="1"/>
</dbReference>
<reference evidence="2" key="1">
    <citation type="journal article" date="2012" name="Nat. Biotechnol.">
        <title>Reference genome sequence of the model plant Setaria.</title>
        <authorList>
            <person name="Bennetzen J.L."/>
            <person name="Schmutz J."/>
            <person name="Wang H."/>
            <person name="Percifield R."/>
            <person name="Hawkins J."/>
            <person name="Pontaroli A.C."/>
            <person name="Estep M."/>
            <person name="Feng L."/>
            <person name="Vaughn J.N."/>
            <person name="Grimwood J."/>
            <person name="Jenkins J."/>
            <person name="Barry K."/>
            <person name="Lindquist E."/>
            <person name="Hellsten U."/>
            <person name="Deshpande S."/>
            <person name="Wang X."/>
            <person name="Wu X."/>
            <person name="Mitros T."/>
            <person name="Triplett J."/>
            <person name="Yang X."/>
            <person name="Ye C.Y."/>
            <person name="Mauro-Herrera M."/>
            <person name="Wang L."/>
            <person name="Li P."/>
            <person name="Sharma M."/>
            <person name="Sharma R."/>
            <person name="Ronald P.C."/>
            <person name="Panaud O."/>
            <person name="Kellogg E.A."/>
            <person name="Brutnell T.P."/>
            <person name="Doust A.N."/>
            <person name="Tuskan G.A."/>
            <person name="Rokhsar D."/>
            <person name="Devos K.M."/>
        </authorList>
    </citation>
    <scope>NUCLEOTIDE SEQUENCE [LARGE SCALE GENOMIC DNA]</scope>
    <source>
        <strain evidence="2">cv. Yugu1</strain>
    </source>
</reference>
<keyword evidence="2" id="KW-1185">Reference proteome</keyword>
<evidence type="ECO:0000313" key="2">
    <source>
        <dbReference type="Proteomes" id="UP000004995"/>
    </source>
</evidence>
<dbReference type="InterPro" id="IPR053197">
    <property type="entry name" value="F-box_SCFL_complex_component"/>
</dbReference>
<dbReference type="HOGENOM" id="CLU_1840333_0_0_1"/>
<accession>K3Y353</accession>
<evidence type="ECO:0008006" key="3">
    <source>
        <dbReference type="Google" id="ProtNLM"/>
    </source>
</evidence>
<protein>
    <recommendedName>
        <fullName evidence="3">F-box domain-containing protein</fullName>
    </recommendedName>
</protein>
<dbReference type="InParanoid" id="K3Y353"/>
<dbReference type="Proteomes" id="UP000004995">
    <property type="component" value="Unassembled WGS sequence"/>
</dbReference>
<dbReference type="EnsemblPlants" id="KQL09654">
    <property type="protein sequence ID" value="KQL09654"/>
    <property type="gene ID" value="SETIT_008638mg"/>
</dbReference>